<proteinExistence type="predicted"/>
<feature type="compositionally biased region" description="Polar residues" evidence="13">
    <location>
        <begin position="2358"/>
        <end position="2377"/>
    </location>
</feature>
<feature type="domain" description="Ig-like" evidence="15">
    <location>
        <begin position="1176"/>
        <end position="1263"/>
    </location>
</feature>
<dbReference type="Pfam" id="PF25059">
    <property type="entry name" value="FN3_DSCAM-DSCAML_C"/>
    <property type="match status" value="1"/>
</dbReference>
<dbReference type="FunFam" id="2.60.40.10:FF:000678">
    <property type="entry name" value="Down syndrome cell adhesion molecule-like protein Dscam2"/>
    <property type="match status" value="1"/>
</dbReference>
<name>A0A8J6H5Q1_TENMO</name>
<feature type="domain" description="Fibronectin type-III" evidence="16">
    <location>
        <begin position="1684"/>
        <end position="1782"/>
    </location>
</feature>
<keyword evidence="2 14" id="KW-0812">Transmembrane</keyword>
<feature type="compositionally biased region" description="Basic and acidic residues" evidence="13">
    <location>
        <begin position="1"/>
        <end position="16"/>
    </location>
</feature>
<evidence type="ECO:0000313" key="18">
    <source>
        <dbReference type="Proteomes" id="UP000719412"/>
    </source>
</evidence>
<feature type="compositionally biased region" description="Basic and acidic residues" evidence="13">
    <location>
        <begin position="2232"/>
        <end position="2248"/>
    </location>
</feature>
<evidence type="ECO:0000256" key="11">
    <source>
        <dbReference type="ARBA" id="ARBA00023319"/>
    </source>
</evidence>
<keyword evidence="4" id="KW-0677">Repeat</keyword>
<keyword evidence="6" id="KW-0524">Neurogenesis</keyword>
<dbReference type="SUPFAM" id="SSF49265">
    <property type="entry name" value="Fibronectin type III"/>
    <property type="match status" value="3"/>
</dbReference>
<feature type="domain" description="Ig-like" evidence="15">
    <location>
        <begin position="1078"/>
        <end position="1171"/>
    </location>
</feature>
<dbReference type="CDD" id="cd20958">
    <property type="entry name" value="IgI_5_Dscam"/>
    <property type="match status" value="1"/>
</dbReference>
<feature type="region of interest" description="Disordered" evidence="13">
    <location>
        <begin position="1000"/>
        <end position="1022"/>
    </location>
</feature>
<dbReference type="GO" id="GO:0048812">
    <property type="term" value="P:neuron projection morphogenesis"/>
    <property type="evidence" value="ECO:0007669"/>
    <property type="project" value="UniProtKB-ARBA"/>
</dbReference>
<keyword evidence="9 14" id="KW-0472">Membrane</keyword>
<dbReference type="InterPro" id="IPR056754">
    <property type="entry name" value="DSCAM/DSCAML_C"/>
</dbReference>
<dbReference type="InterPro" id="IPR036116">
    <property type="entry name" value="FN3_sf"/>
</dbReference>
<reference evidence="17" key="1">
    <citation type="journal article" date="2020" name="J Insects Food Feed">
        <title>The yellow mealworm (Tenebrio molitor) genome: a resource for the emerging insects as food and feed industry.</title>
        <authorList>
            <person name="Eriksson T."/>
            <person name="Andere A."/>
            <person name="Kelstrup H."/>
            <person name="Emery V."/>
            <person name="Picard C."/>
        </authorList>
    </citation>
    <scope>NUCLEOTIDE SEQUENCE</scope>
    <source>
        <strain evidence="17">Stoneville</strain>
        <tissue evidence="17">Whole head</tissue>
    </source>
</reference>
<keyword evidence="7 14" id="KW-1133">Transmembrane helix</keyword>
<feature type="domain" description="Fibronectin type-III" evidence="16">
    <location>
        <begin position="1584"/>
        <end position="1680"/>
    </location>
</feature>
<dbReference type="Pfam" id="PF13927">
    <property type="entry name" value="Ig_3"/>
    <property type="match status" value="4"/>
</dbReference>
<feature type="domain" description="Ig-like" evidence="15">
    <location>
        <begin position="717"/>
        <end position="804"/>
    </location>
</feature>
<feature type="domain" description="Ig-like" evidence="15">
    <location>
        <begin position="623"/>
        <end position="715"/>
    </location>
</feature>
<dbReference type="GO" id="GO:0016020">
    <property type="term" value="C:membrane"/>
    <property type="evidence" value="ECO:0007669"/>
    <property type="project" value="UniProtKB-SubCell"/>
</dbReference>
<evidence type="ECO:0000256" key="14">
    <source>
        <dbReference type="SAM" id="Phobius"/>
    </source>
</evidence>
<evidence type="ECO:0000256" key="5">
    <source>
        <dbReference type="ARBA" id="ARBA00022889"/>
    </source>
</evidence>
<dbReference type="InterPro" id="IPR003599">
    <property type="entry name" value="Ig_sub"/>
</dbReference>
<evidence type="ECO:0000256" key="12">
    <source>
        <dbReference type="ARBA" id="ARBA00034103"/>
    </source>
</evidence>
<feature type="domain" description="Ig-like" evidence="15">
    <location>
        <begin position="1273"/>
        <end position="1366"/>
    </location>
</feature>
<keyword evidence="5" id="KW-0130">Cell adhesion</keyword>
<sequence length="2423" mass="269521">MHERVLNWRRDEDVNRPRAPHAPKSTPLINQPGACHHDRYTMTGSTLIRLKHHRQFKIKTSTKFTPSILNVEREIEGSMWGGGSSRIHQKMCNSSCRVIFQDNPDAWGFGEINILAPHISSPSHECHGAAPGSHAFQDEISFDKEASRRIRGLDINGGGDYDTLSAFLQGGSLSLFALLVVRPEVSSTWKSSHLPGTFSNFPPQFITPIRIARPQIKIKVYTCRRYGAEQAQITFRIATLIKPRTKSRRQTRCSSWELSARETDPLWSGGLDLQGPLFLQEPPHRVEFSNISGAKVDCTAHGSPSPEVEWVLVDGSPVHQRVSIDKSPAYLPPPTETCGVLQVPELRLLFPNGSLVFPPFPNERYRHDVHAALYRCKLKSALGTVVSREVRLAKKFNHAATLLPETIFTESRRKFGIVRVNPPHKSRIEFFWRILDIDSIYTAIHGVNGLFGAELAFLGRGLIQSGDCLTAAEKNISRCSRFDTSVCSRLSIKKFPECRMRNALKCGVSFAVVKQKYDVQVHDEYVIAGNTAVLKCKIPNYVTEYVMVTSWVQDETINIYPNTDIGGKYVVLSNGDLYISNAGPGDGYKNYGCRTVHRLTGEAQTSMYPGRIIVTEPKGNVQPRISVDKYNARRVVLGEDVTLPCVAQGHPVPGYYWKRELQGQSVPVALGERLTILSAGLLRISKVRLEDRGVYVCFANNSAGEESVRVTLEITAPLSAHVQPQVQVVDVGKEASFQCIVNGYPVSQVTWLHNGKPVAPDNRVEVMAEPPRLTIRQLSKDDRGMYQCMVSNNWDQAQATAELDMGDAGPELIYWFSEQTLQPGPMVSLKCVASGNPPPQFTWTLDGFPIPDHSRFLVGQYVTIQDDVISHVNITNIKAEDGGEYTCTAHNSVGKISHSARVNVYGLPYIREMPKITGVAGSSLVIKCPVAGYPIETITWEREGQVLPVNRRQRVYANGTLVVEQTQREEDAGTYTCQAQNRQRNSDRRNVEVQVIGKSHAHSRPRFRMNKKKSRGAFQPPHGRRVIESRIKEPLAELNTAIGYQIFMSRCFRQRGARKNIRADMTPLFVNVARTLPPKILPINPMTGLLREGMRAAITCQIMEGDLPITFRWERNGKAVSNNAALGTVIRRIDEFSSSLIIEQVTSAHTGNYTCIASNVAGAEKHVVPLTVNVPPRWTVEPADSSVAAGQEATLHCQADGYPKPLVTWKKAVGEQPGEYKDFLFEPNVQQFQNGSLNFLHISKENEGQYLCEGKNNIGAGVSKVIFLKVNAPAHFLQKSKQVQVVKGEQAHLQCSSLGDTPMEILWKMGGQHISSDGDQRYSIRSQQLAEGMVSELSIERTIRQDTGIFTCSASNSYGSDDMNIQLIVQEIPEPPRNVRVMDQLSRSIGISWTQPYAGNSPITSYIVQYKPGSEAWPNQPAKVTVPGSQTTTTLHNLRPAQVYHLRILAENRLGLSDPSQMVQVSTLEEVPSGAPVDIRAEAKSSTELVVTWEPPSRETWNGNLLGYHVGYQEVSTEESNNVAQSYTFKSVEVRPHFGGEAVLQGLSKYTTYGIIVQAYNSRGSGPASDPVTARTLEDAPTLPPLNVQCSVLSAQSLHISWEPPLPEGRNGIIQGYKVTYHSAGEWFDNDDQQTKIISQLRTTISGLRKHTNYSMTVLAFTSSGDGVRSEPTYCQTEEDVPSAPAEIKAVLSAPDKILVSWLPPKFSNGPLVGYTFYMTQMEDGREEGTHKRVLSPSTEMHEVERVKESSTLEFWVTASTRIGEGESTRVITVSPSKTVPARIASFGREVISAWKQNVYLHCKRVGFPLPNAVWRLNDLPLEVGGRRTIFPNATLVIKDIQSVDQANYSCSVENQYGRDEIGYSLKVLVPPDAPVLSVVEAFTDSLHLRWVRGAHPIENIKELFFDDYRWSDQGNGGSPILGYVINYKRDHGDWEELQISARTDEHMLRNLWCGTRYLLYITAFNRIGTGLPCDIVTAHTKGTVPVKPKQSQMLTMNATVVTIWLDSWGDGGCGILYFVVEFRPGRHSSWIMSSNHVKPTERIYSIGDLWPATEYQLKITAHNNAGDTEALYNFTTLTLLGAVPELAPPVSHSGDHPFYTNARVLVPIILSILVLVALIATLFWRKKVRSEREGQNRPMGESPSMAQIQNKQNRDQQYLAVRVGRGQQPLAIDSDTYKAESADYIEDICPYATFQLSKPAYSESSYSGNVYSGPYHSVRGSFVYHDVKPPPIDKFKLGHNKEPEYTKVRRKGGRLRDPHSESQESDNLGSTDSEVKKILTLHLPISEYDTLGSDSEGDGRATSQELMSFSHRMRGGAEGSSSSSETSPPSGSVGRKPYPSRKGKAKAGALNKRHVRSSSGYSSHNDETTFSISHAPSFNERIHPPSRFSDLNPRELSEGEFDKGHKPRGMSKLTREAFQINV</sequence>
<evidence type="ECO:0000256" key="6">
    <source>
        <dbReference type="ARBA" id="ARBA00022902"/>
    </source>
</evidence>
<dbReference type="CDD" id="cd20954">
    <property type="entry name" value="IgI_7_Dscam"/>
    <property type="match status" value="1"/>
</dbReference>
<dbReference type="CDD" id="cd00063">
    <property type="entry name" value="FN3"/>
    <property type="match status" value="6"/>
</dbReference>
<dbReference type="Pfam" id="PF07679">
    <property type="entry name" value="I-set"/>
    <property type="match status" value="4"/>
</dbReference>
<dbReference type="InterPro" id="IPR003598">
    <property type="entry name" value="Ig_sub2"/>
</dbReference>
<dbReference type="SMART" id="SM00060">
    <property type="entry name" value="FN3"/>
    <property type="match status" value="6"/>
</dbReference>
<dbReference type="PROSITE" id="PS50835">
    <property type="entry name" value="IG_LIKE"/>
    <property type="match status" value="8"/>
</dbReference>
<gene>
    <name evidence="17" type="ORF">GEV33_014216</name>
</gene>
<dbReference type="FunFam" id="2.60.40.10:FF:000028">
    <property type="entry name" value="Neuronal cell adhesion molecule"/>
    <property type="match status" value="1"/>
</dbReference>
<dbReference type="InterPro" id="IPR013106">
    <property type="entry name" value="Ig_V-set"/>
</dbReference>
<dbReference type="InterPro" id="IPR013098">
    <property type="entry name" value="Ig_I-set"/>
</dbReference>
<dbReference type="FunFam" id="2.60.40.10:FF:000310">
    <property type="entry name" value="Down syndrome cell adhesion molecule, isoform D"/>
    <property type="match status" value="1"/>
</dbReference>
<feature type="region of interest" description="Disordered" evidence="13">
    <location>
        <begin position="1"/>
        <end position="33"/>
    </location>
</feature>
<dbReference type="PANTHER" id="PTHR44170">
    <property type="entry name" value="PROTEIN SIDEKICK"/>
    <property type="match status" value="1"/>
</dbReference>
<dbReference type="FunFam" id="2.60.40.10:FF:001141">
    <property type="entry name" value="Down syndrome cell adhesion molecule 4, isoform D"/>
    <property type="match status" value="1"/>
</dbReference>
<feature type="compositionally biased region" description="Basic and acidic residues" evidence="13">
    <location>
        <begin position="2393"/>
        <end position="2405"/>
    </location>
</feature>
<feature type="domain" description="Fibronectin type-III" evidence="16">
    <location>
        <begin position="1871"/>
        <end position="1984"/>
    </location>
</feature>
<dbReference type="SMART" id="SM00408">
    <property type="entry name" value="IGc2"/>
    <property type="match status" value="9"/>
</dbReference>
<evidence type="ECO:0000259" key="15">
    <source>
        <dbReference type="PROSITE" id="PS50835"/>
    </source>
</evidence>
<feature type="domain" description="Fibronectin type-III" evidence="16">
    <location>
        <begin position="1985"/>
        <end position="2082"/>
    </location>
</feature>
<dbReference type="FunFam" id="2.60.40.10:FF:000308">
    <property type="entry name" value="Down syndrome cell adhesion molecule, isoform D"/>
    <property type="match status" value="1"/>
</dbReference>
<dbReference type="InterPro" id="IPR007110">
    <property type="entry name" value="Ig-like_dom"/>
</dbReference>
<feature type="compositionally biased region" description="Basic residues" evidence="13">
    <location>
        <begin position="2339"/>
        <end position="2357"/>
    </location>
</feature>
<feature type="compositionally biased region" description="Basic residues" evidence="13">
    <location>
        <begin position="1000"/>
        <end position="1015"/>
    </location>
</feature>
<feature type="domain" description="Ig-like" evidence="15">
    <location>
        <begin position="1781"/>
        <end position="1867"/>
    </location>
</feature>
<dbReference type="InterPro" id="IPR036179">
    <property type="entry name" value="Ig-like_dom_sf"/>
</dbReference>
<dbReference type="FunFam" id="2.60.40.10:FF:000324">
    <property type="entry name" value="Down syndrome cell adhesion molecule, isoform D"/>
    <property type="match status" value="1"/>
</dbReference>
<accession>A0A8J6H5Q1</accession>
<dbReference type="FunFam" id="2.60.40.10:FF:000093">
    <property type="entry name" value="Down syndrome cell adhesion molecule, isoform B"/>
    <property type="match status" value="1"/>
</dbReference>
<keyword evidence="10" id="KW-1015">Disulfide bond</keyword>
<dbReference type="FunFam" id="2.60.40.10:FF:000017">
    <property type="entry name" value="Down syndrome cell adhesion molecule b"/>
    <property type="match status" value="1"/>
</dbReference>
<dbReference type="EMBL" id="JABDTM020028661">
    <property type="protein sequence ID" value="KAH0808573.1"/>
    <property type="molecule type" value="Genomic_DNA"/>
</dbReference>
<dbReference type="InterPro" id="IPR013783">
    <property type="entry name" value="Ig-like_fold"/>
</dbReference>
<evidence type="ECO:0000256" key="13">
    <source>
        <dbReference type="SAM" id="MobiDB-lite"/>
    </source>
</evidence>
<dbReference type="Proteomes" id="UP000719412">
    <property type="component" value="Unassembled WGS sequence"/>
</dbReference>
<evidence type="ECO:0000256" key="2">
    <source>
        <dbReference type="ARBA" id="ARBA00022692"/>
    </source>
</evidence>
<evidence type="ECO:0000256" key="3">
    <source>
        <dbReference type="ARBA" id="ARBA00022729"/>
    </source>
</evidence>
<dbReference type="FunFam" id="2.60.40.10:FF:000032">
    <property type="entry name" value="palladin isoform X1"/>
    <property type="match status" value="1"/>
</dbReference>
<dbReference type="Gene3D" id="2.60.40.10">
    <property type="entry name" value="Immunoglobulins"/>
    <property type="match status" value="16"/>
</dbReference>
<feature type="domain" description="Fibronectin type-III" evidence="16">
    <location>
        <begin position="1375"/>
        <end position="1470"/>
    </location>
</feature>
<feature type="domain" description="Fibronectin type-III" evidence="16">
    <location>
        <begin position="1475"/>
        <end position="1579"/>
    </location>
</feature>
<feature type="domain" description="Ig-like" evidence="15">
    <location>
        <begin position="810"/>
        <end position="903"/>
    </location>
</feature>
<reference evidence="17" key="2">
    <citation type="submission" date="2021-08" db="EMBL/GenBank/DDBJ databases">
        <authorList>
            <person name="Eriksson T."/>
        </authorList>
    </citation>
    <scope>NUCLEOTIDE SEQUENCE</scope>
    <source>
        <strain evidence="17">Stoneville</strain>
        <tissue evidence="17">Whole head</tissue>
    </source>
</reference>
<evidence type="ECO:0000256" key="10">
    <source>
        <dbReference type="ARBA" id="ARBA00023157"/>
    </source>
</evidence>
<evidence type="ECO:0000313" key="17">
    <source>
        <dbReference type="EMBL" id="KAH0808573.1"/>
    </source>
</evidence>
<evidence type="ECO:0000256" key="1">
    <source>
        <dbReference type="ARBA" id="ARBA00004479"/>
    </source>
</evidence>
<dbReference type="GO" id="GO:0098609">
    <property type="term" value="P:cell-cell adhesion"/>
    <property type="evidence" value="ECO:0007669"/>
    <property type="project" value="TreeGrafter"/>
</dbReference>
<feature type="region of interest" description="Disordered" evidence="13">
    <location>
        <begin position="2232"/>
        <end position="2274"/>
    </location>
</feature>
<dbReference type="GO" id="GO:0045202">
    <property type="term" value="C:synapse"/>
    <property type="evidence" value="ECO:0007669"/>
    <property type="project" value="UniProtKB-SubCell"/>
</dbReference>
<feature type="compositionally biased region" description="Low complexity" evidence="13">
    <location>
        <begin position="2320"/>
        <end position="2333"/>
    </location>
</feature>
<evidence type="ECO:0008006" key="19">
    <source>
        <dbReference type="Google" id="ProtNLM"/>
    </source>
</evidence>
<evidence type="ECO:0000259" key="16">
    <source>
        <dbReference type="PROSITE" id="PS50853"/>
    </source>
</evidence>
<evidence type="ECO:0000256" key="8">
    <source>
        <dbReference type="ARBA" id="ARBA00023018"/>
    </source>
</evidence>
<comment type="subcellular location">
    <subcellularLocation>
        <location evidence="1">Membrane</location>
        <topology evidence="1">Single-pass type I membrane protein</topology>
    </subcellularLocation>
    <subcellularLocation>
        <location evidence="12">Synapse</location>
    </subcellularLocation>
</comment>
<feature type="domain" description="Ig-like" evidence="15">
    <location>
        <begin position="908"/>
        <end position="994"/>
    </location>
</feature>
<feature type="region of interest" description="Disordered" evidence="13">
    <location>
        <begin position="2313"/>
        <end position="2423"/>
    </location>
</feature>
<protein>
    <recommendedName>
        <fullName evidence="19">Down syndrome cell adhesion molecule-like protein Dscam2</fullName>
    </recommendedName>
</protein>
<organism evidence="17 18">
    <name type="scientific">Tenebrio molitor</name>
    <name type="common">Yellow mealworm beetle</name>
    <dbReference type="NCBI Taxonomy" id="7067"/>
    <lineage>
        <taxon>Eukaryota</taxon>
        <taxon>Metazoa</taxon>
        <taxon>Ecdysozoa</taxon>
        <taxon>Arthropoda</taxon>
        <taxon>Hexapoda</taxon>
        <taxon>Insecta</taxon>
        <taxon>Pterygota</taxon>
        <taxon>Neoptera</taxon>
        <taxon>Endopterygota</taxon>
        <taxon>Coleoptera</taxon>
        <taxon>Polyphaga</taxon>
        <taxon>Cucujiformia</taxon>
        <taxon>Tenebrionidae</taxon>
        <taxon>Tenebrio</taxon>
    </lineage>
</organism>
<dbReference type="CDD" id="cd20956">
    <property type="entry name" value="IgI_4_Dscam"/>
    <property type="match status" value="1"/>
</dbReference>
<dbReference type="Pfam" id="PF00041">
    <property type="entry name" value="fn3"/>
    <property type="match status" value="3"/>
</dbReference>
<dbReference type="PANTHER" id="PTHR44170:SF6">
    <property type="entry name" value="CONTACTIN"/>
    <property type="match status" value="1"/>
</dbReference>
<dbReference type="FunFam" id="2.60.40.10:FF:000104">
    <property type="entry name" value="Down syndrome cell adhesion molecule b"/>
    <property type="match status" value="1"/>
</dbReference>
<evidence type="ECO:0000256" key="7">
    <source>
        <dbReference type="ARBA" id="ARBA00022989"/>
    </source>
</evidence>
<evidence type="ECO:0000256" key="9">
    <source>
        <dbReference type="ARBA" id="ARBA00023136"/>
    </source>
</evidence>
<dbReference type="FunFam" id="2.60.40.10:FF:000333">
    <property type="entry name" value="Down syndrome cell adhesion molecule"/>
    <property type="match status" value="1"/>
</dbReference>
<keyword evidence="18" id="KW-1185">Reference proteome</keyword>
<dbReference type="FunFam" id="2.60.40.10:FF:000719">
    <property type="entry name" value="nephrin isoform X1"/>
    <property type="match status" value="1"/>
</dbReference>
<dbReference type="PROSITE" id="PS50853">
    <property type="entry name" value="FN3"/>
    <property type="match status" value="6"/>
</dbReference>
<comment type="caution">
    <text evidence="17">The sequence shown here is derived from an EMBL/GenBank/DDBJ whole genome shotgun (WGS) entry which is preliminary data.</text>
</comment>
<keyword evidence="8" id="KW-0770">Synapse</keyword>
<evidence type="ECO:0000256" key="4">
    <source>
        <dbReference type="ARBA" id="ARBA00022737"/>
    </source>
</evidence>
<feature type="transmembrane region" description="Helical" evidence="14">
    <location>
        <begin position="2105"/>
        <end position="2125"/>
    </location>
</feature>
<dbReference type="SUPFAM" id="SSF48726">
    <property type="entry name" value="Immunoglobulin"/>
    <property type="match status" value="9"/>
</dbReference>
<dbReference type="SMART" id="SM00409">
    <property type="entry name" value="IG"/>
    <property type="match status" value="9"/>
</dbReference>
<dbReference type="InterPro" id="IPR003961">
    <property type="entry name" value="FN3_dom"/>
</dbReference>
<keyword evidence="11" id="KW-0393">Immunoglobulin domain</keyword>
<feature type="region of interest" description="Disordered" evidence="13">
    <location>
        <begin position="2132"/>
        <end position="2152"/>
    </location>
</feature>
<dbReference type="SMART" id="SM00406">
    <property type="entry name" value="IGv"/>
    <property type="match status" value="3"/>
</dbReference>
<keyword evidence="3" id="KW-0732">Signal</keyword>